<organism evidence="1 2">
    <name type="scientific">Smallanthus sonchifolius</name>
    <dbReference type="NCBI Taxonomy" id="185202"/>
    <lineage>
        <taxon>Eukaryota</taxon>
        <taxon>Viridiplantae</taxon>
        <taxon>Streptophyta</taxon>
        <taxon>Embryophyta</taxon>
        <taxon>Tracheophyta</taxon>
        <taxon>Spermatophyta</taxon>
        <taxon>Magnoliopsida</taxon>
        <taxon>eudicotyledons</taxon>
        <taxon>Gunneridae</taxon>
        <taxon>Pentapetalae</taxon>
        <taxon>asterids</taxon>
        <taxon>campanulids</taxon>
        <taxon>Asterales</taxon>
        <taxon>Asteraceae</taxon>
        <taxon>Asteroideae</taxon>
        <taxon>Heliantheae alliance</taxon>
        <taxon>Millerieae</taxon>
        <taxon>Smallanthus</taxon>
    </lineage>
</organism>
<evidence type="ECO:0000313" key="2">
    <source>
        <dbReference type="Proteomes" id="UP001056120"/>
    </source>
</evidence>
<comment type="caution">
    <text evidence="1">The sequence shown here is derived from an EMBL/GenBank/DDBJ whole genome shotgun (WGS) entry which is preliminary data.</text>
</comment>
<accession>A0ACB9BU41</accession>
<dbReference type="EMBL" id="CM042039">
    <property type="protein sequence ID" value="KAI3725490.1"/>
    <property type="molecule type" value="Genomic_DNA"/>
</dbReference>
<reference evidence="1 2" key="2">
    <citation type="journal article" date="2022" name="Mol. Ecol. Resour.">
        <title>The genomes of chicory, endive, great burdock and yacon provide insights into Asteraceae paleo-polyploidization history and plant inulin production.</title>
        <authorList>
            <person name="Fan W."/>
            <person name="Wang S."/>
            <person name="Wang H."/>
            <person name="Wang A."/>
            <person name="Jiang F."/>
            <person name="Liu H."/>
            <person name="Zhao H."/>
            <person name="Xu D."/>
            <person name="Zhang Y."/>
        </authorList>
    </citation>
    <scope>NUCLEOTIDE SEQUENCE [LARGE SCALE GENOMIC DNA]</scope>
    <source>
        <strain evidence="2">cv. Yunnan</strain>
        <tissue evidence="1">Leaves</tissue>
    </source>
</reference>
<name>A0ACB9BU41_9ASTR</name>
<proteinExistence type="predicted"/>
<evidence type="ECO:0000313" key="1">
    <source>
        <dbReference type="EMBL" id="KAI3725490.1"/>
    </source>
</evidence>
<protein>
    <submittedName>
        <fullName evidence="1">Uncharacterized protein</fullName>
    </submittedName>
</protein>
<dbReference type="Proteomes" id="UP001056120">
    <property type="component" value="Linkage Group LG22"/>
</dbReference>
<reference evidence="2" key="1">
    <citation type="journal article" date="2022" name="Mol. Ecol. Resour.">
        <title>The genomes of chicory, endive, great burdock and yacon provide insights into Asteraceae palaeo-polyploidization history and plant inulin production.</title>
        <authorList>
            <person name="Fan W."/>
            <person name="Wang S."/>
            <person name="Wang H."/>
            <person name="Wang A."/>
            <person name="Jiang F."/>
            <person name="Liu H."/>
            <person name="Zhao H."/>
            <person name="Xu D."/>
            <person name="Zhang Y."/>
        </authorList>
    </citation>
    <scope>NUCLEOTIDE SEQUENCE [LARGE SCALE GENOMIC DNA]</scope>
    <source>
        <strain evidence="2">cv. Yunnan</strain>
    </source>
</reference>
<keyword evidence="2" id="KW-1185">Reference proteome</keyword>
<gene>
    <name evidence="1" type="ORF">L1987_65278</name>
</gene>
<sequence>MVRGIVELSGVVFDDLALNVVAIEKPKKKLNDGGGYAGFSDLITRFLMVSLNPPVRSSITMMLSGWNVTGSGKFVFGSVVMDLGYSFDI</sequence>